<dbReference type="SUPFAM" id="SSF103473">
    <property type="entry name" value="MFS general substrate transporter"/>
    <property type="match status" value="1"/>
</dbReference>
<proteinExistence type="predicted"/>
<dbReference type="PATRIC" id="fig|391623.17.peg.1243"/>
<dbReference type="EMBL" id="CP002372">
    <property type="protein sequence ID" value="ADT84217.1"/>
    <property type="molecule type" value="Genomic_DNA"/>
</dbReference>
<keyword evidence="1" id="KW-0472">Membrane</keyword>
<accession>F0LH09</accession>
<reference evidence="2 3" key="1">
    <citation type="journal article" date="2011" name="J. Bacteriol.">
        <title>Complete genome sequence of the hyperthermophilic, piezophilic, heterotrophic, and carboxydotrophic archaeon Thermococcus barophilus MP.</title>
        <authorList>
            <person name="Vannier P."/>
            <person name="Marteinsson V.T."/>
            <person name="Fridjonsson O.H."/>
            <person name="Oger P."/>
            <person name="Jebbar M."/>
        </authorList>
    </citation>
    <scope>NUCLEOTIDE SEQUENCE [LARGE SCALE GENOMIC DNA]</scope>
    <source>
        <strain evidence="3">DSM 11836 / MP</strain>
    </source>
</reference>
<name>F0LH09_THEBM</name>
<feature type="transmembrane region" description="Helical" evidence="1">
    <location>
        <begin position="239"/>
        <end position="261"/>
    </location>
</feature>
<sequence length="274" mass="29636">MTLEESELQKLNAKVQTVGEVTSLLAFPVVGYLAYLFGVKLMLLDAVFLLIGALLLAPYINVVVRRREIAENENKSTQPTISPKVVFAGIVLILLFNFAIAPARIFVFNALKSLTRKEVIYGLLRSTGTLGSLAGVVGITLFAHKRKIGISKPLIVGMLFESFAVLLLGLPSLVSLFSGILLLNFGGGILNVSFDSLFQRIIPLKKLGTYRGIFDALATLIIPLSQLTFALLIEHGVDISMLAAGMFGLGVLSTAGFFILMCGIKKRGFTKEEV</sequence>
<feature type="transmembrane region" description="Helical" evidence="1">
    <location>
        <begin position="154"/>
        <end position="174"/>
    </location>
</feature>
<protein>
    <recommendedName>
        <fullName evidence="4">Permease</fullName>
    </recommendedName>
</protein>
<feature type="transmembrane region" description="Helical" evidence="1">
    <location>
        <begin position="180"/>
        <end position="198"/>
    </location>
</feature>
<evidence type="ECO:0000313" key="2">
    <source>
        <dbReference type="EMBL" id="ADT84217.1"/>
    </source>
</evidence>
<evidence type="ECO:0000256" key="1">
    <source>
        <dbReference type="SAM" id="Phobius"/>
    </source>
</evidence>
<dbReference type="InterPro" id="IPR036259">
    <property type="entry name" value="MFS_trans_sf"/>
</dbReference>
<dbReference type="AlphaFoldDB" id="F0LH09"/>
<dbReference type="HOGENOM" id="CLU_1014185_0_0_2"/>
<organism evidence="2 3">
    <name type="scientific">Thermococcus barophilus (strain DSM 11836 / MP)</name>
    <dbReference type="NCBI Taxonomy" id="391623"/>
    <lineage>
        <taxon>Archaea</taxon>
        <taxon>Methanobacteriati</taxon>
        <taxon>Methanobacteriota</taxon>
        <taxon>Thermococci</taxon>
        <taxon>Thermococcales</taxon>
        <taxon>Thermococcaceae</taxon>
        <taxon>Thermococcus</taxon>
    </lineage>
</organism>
<feature type="transmembrane region" description="Helical" evidence="1">
    <location>
        <begin position="85"/>
        <end position="107"/>
    </location>
</feature>
<dbReference type="Proteomes" id="UP000007478">
    <property type="component" value="Chromosome"/>
</dbReference>
<keyword evidence="1" id="KW-0812">Transmembrane</keyword>
<keyword evidence="1" id="KW-1133">Transmembrane helix</keyword>
<feature type="transmembrane region" description="Helical" evidence="1">
    <location>
        <begin position="43"/>
        <end position="64"/>
    </location>
</feature>
<dbReference type="KEGG" id="tba:TERMP_01241"/>
<feature type="transmembrane region" description="Helical" evidence="1">
    <location>
        <begin position="21"/>
        <end position="37"/>
    </location>
</feature>
<dbReference type="Gene3D" id="1.20.1250.20">
    <property type="entry name" value="MFS general substrate transporter like domains"/>
    <property type="match status" value="1"/>
</dbReference>
<evidence type="ECO:0008006" key="4">
    <source>
        <dbReference type="Google" id="ProtNLM"/>
    </source>
</evidence>
<evidence type="ECO:0000313" key="3">
    <source>
        <dbReference type="Proteomes" id="UP000007478"/>
    </source>
</evidence>
<dbReference type="eggNOG" id="arCOG00135">
    <property type="taxonomic scope" value="Archaea"/>
</dbReference>
<feature type="transmembrane region" description="Helical" evidence="1">
    <location>
        <begin position="119"/>
        <end position="142"/>
    </location>
</feature>
<keyword evidence="3" id="KW-1185">Reference proteome</keyword>
<gene>
    <name evidence="2" type="ordered locus">TERMP_01241</name>
</gene>
<feature type="transmembrane region" description="Helical" evidence="1">
    <location>
        <begin position="210"/>
        <end position="233"/>
    </location>
</feature>
<dbReference type="RefSeq" id="WP_013467515.1">
    <property type="nucleotide sequence ID" value="NC_014804.1"/>
</dbReference>
<dbReference type="GeneID" id="10041558"/>